<feature type="coiled-coil region" evidence="3">
    <location>
        <begin position="83"/>
        <end position="110"/>
    </location>
</feature>
<protein>
    <recommendedName>
        <fullName evidence="10">Rhophilin-2</fullName>
    </recommendedName>
</protein>
<dbReference type="SMART" id="SM01041">
    <property type="entry name" value="BRO1"/>
    <property type="match status" value="1"/>
</dbReference>
<dbReference type="SMART" id="SM00228">
    <property type="entry name" value="PDZ"/>
    <property type="match status" value="1"/>
</dbReference>
<dbReference type="EMBL" id="JAZDUA010000377">
    <property type="protein sequence ID" value="KAK7793510.1"/>
    <property type="molecule type" value="Genomic_DNA"/>
</dbReference>
<accession>A0AAN9Z0H0</accession>
<dbReference type="InterPro" id="IPR038499">
    <property type="entry name" value="BRO1_sf"/>
</dbReference>
<dbReference type="PANTHER" id="PTHR23031">
    <property type="entry name" value="RHOPHILIN"/>
    <property type="match status" value="1"/>
</dbReference>
<dbReference type="InterPro" id="IPR047138">
    <property type="entry name" value="RHPN1_2"/>
</dbReference>
<dbReference type="Pfam" id="PF02185">
    <property type="entry name" value="HR1"/>
    <property type="match status" value="1"/>
</dbReference>
<sequence>MLKWVHAPRMPPGLEPAAAAGGDVRKRMGGSDPRVATCRGKLQSKRSKLNQEINKELRLRAGAENLFKATTNRKLRETVALELSFVNSNLQLLKEQLAELNGSVELYQSDSTQPCMPMVPLGLKETKEIDFRDPFKDFILEHYSEDGSRYEDAIAELMDVRQAVRTPRRDAAGVALLCQYYNQLYFVERRFFPPDRSLGIYFEWYDSLTGVPSCQRTVAFEKACVLFNMGAVYTQIGAKQERASPRGLDAAVDSFLRAAGVFQYIHENFTNAPSMDLGPAMLGMLVQLMLAQARECLLEKLELQAPEPRSLDASLDLAQEAAQVSEVYAQVADAMASAAAVRDYAPHSWAALAAVKREHFLARAHGHAAAAVAAAPAPAPASRRGDRLRDALLLLHAEPDARAAATQLDVRAPRDAQERSLLGRAHLREALLRHEETQRLQRMSRELKGKAALAAVLRAAHQRALEAYTAAEREDDFREVLDPPRVQPSTKFQLSLTPPDFGAHRVEDLFRALGPVAIFSAKHHWTAPRSVQLQRAGADGFGFSVRGDAPVIVAGVDQDSLADYGGMKEGDFIVAIGDRDVKWASHEEVVNLIKEAGDSLSLKLVTPMDRNYLKQPKGGPKGSVSNSSSSSGVSSGQPSPAGTVAGLPPHKKLTWNPFKRAGGPRDSTKDHSLDTNVILR</sequence>
<feature type="compositionally biased region" description="Low complexity" evidence="4">
    <location>
        <begin position="616"/>
        <end position="640"/>
    </location>
</feature>
<reference evidence="8 9" key="1">
    <citation type="submission" date="2024-03" db="EMBL/GenBank/DDBJ databases">
        <title>The genome assembly and annotation of the cricket Gryllus longicercus Weissman &amp; Gray.</title>
        <authorList>
            <person name="Szrajer S."/>
            <person name="Gray D."/>
            <person name="Ylla G."/>
        </authorList>
    </citation>
    <scope>NUCLEOTIDE SEQUENCE [LARGE SCALE GENOMIC DNA]</scope>
    <source>
        <strain evidence="8">DAG 2021-001</strain>
        <tissue evidence="8">Whole body minus gut</tissue>
    </source>
</reference>
<feature type="domain" description="BRO1" evidence="6">
    <location>
        <begin position="117"/>
        <end position="516"/>
    </location>
</feature>
<dbReference type="CDD" id="cd06712">
    <property type="entry name" value="PDZ_rhophilin-like"/>
    <property type="match status" value="1"/>
</dbReference>
<comment type="caution">
    <text evidence="8">The sequence shown here is derived from an EMBL/GenBank/DDBJ whole genome shotgun (WGS) entry which is preliminary data.</text>
</comment>
<organism evidence="8 9">
    <name type="scientific">Gryllus longicercus</name>
    <dbReference type="NCBI Taxonomy" id="2509291"/>
    <lineage>
        <taxon>Eukaryota</taxon>
        <taxon>Metazoa</taxon>
        <taxon>Ecdysozoa</taxon>
        <taxon>Arthropoda</taxon>
        <taxon>Hexapoda</taxon>
        <taxon>Insecta</taxon>
        <taxon>Pterygota</taxon>
        <taxon>Neoptera</taxon>
        <taxon>Polyneoptera</taxon>
        <taxon>Orthoptera</taxon>
        <taxon>Ensifera</taxon>
        <taxon>Gryllidea</taxon>
        <taxon>Grylloidea</taxon>
        <taxon>Gryllidae</taxon>
        <taxon>Gryllinae</taxon>
        <taxon>Gryllus</taxon>
    </lineage>
</organism>
<dbReference type="Pfam" id="PF00595">
    <property type="entry name" value="PDZ"/>
    <property type="match status" value="1"/>
</dbReference>
<dbReference type="PROSITE" id="PS51860">
    <property type="entry name" value="REM_1"/>
    <property type="match status" value="1"/>
</dbReference>
<evidence type="ECO:0000256" key="2">
    <source>
        <dbReference type="PROSITE-ProRule" id="PRU01207"/>
    </source>
</evidence>
<feature type="region of interest" description="Disordered" evidence="4">
    <location>
        <begin position="611"/>
        <end position="680"/>
    </location>
</feature>
<keyword evidence="9" id="KW-1185">Reference proteome</keyword>
<dbReference type="Gene3D" id="2.30.42.10">
    <property type="match status" value="1"/>
</dbReference>
<dbReference type="GO" id="GO:0051497">
    <property type="term" value="P:negative regulation of stress fiber assembly"/>
    <property type="evidence" value="ECO:0007669"/>
    <property type="project" value="TreeGrafter"/>
</dbReference>
<comment type="similarity">
    <text evidence="1">Belongs to the RHPN family.</text>
</comment>
<evidence type="ECO:0000313" key="8">
    <source>
        <dbReference type="EMBL" id="KAK7793510.1"/>
    </source>
</evidence>
<evidence type="ECO:0000256" key="4">
    <source>
        <dbReference type="SAM" id="MobiDB-lite"/>
    </source>
</evidence>
<evidence type="ECO:0000259" key="7">
    <source>
        <dbReference type="PROSITE" id="PS51860"/>
    </source>
</evidence>
<dbReference type="PROSITE" id="PS50106">
    <property type="entry name" value="PDZ"/>
    <property type="match status" value="1"/>
</dbReference>
<dbReference type="Gene3D" id="1.10.287.160">
    <property type="entry name" value="HR1 repeat"/>
    <property type="match status" value="1"/>
</dbReference>
<evidence type="ECO:0000256" key="1">
    <source>
        <dbReference type="ARBA" id="ARBA00010369"/>
    </source>
</evidence>
<proteinExistence type="inferred from homology"/>
<evidence type="ECO:0000259" key="6">
    <source>
        <dbReference type="PROSITE" id="PS51180"/>
    </source>
</evidence>
<dbReference type="InterPro" id="IPR001478">
    <property type="entry name" value="PDZ"/>
</dbReference>
<evidence type="ECO:0000313" key="9">
    <source>
        <dbReference type="Proteomes" id="UP001378592"/>
    </source>
</evidence>
<dbReference type="Proteomes" id="UP001378592">
    <property type="component" value="Unassembled WGS sequence"/>
</dbReference>
<dbReference type="PROSITE" id="PS51180">
    <property type="entry name" value="BRO1"/>
    <property type="match status" value="1"/>
</dbReference>
<dbReference type="SUPFAM" id="SSF50156">
    <property type="entry name" value="PDZ domain-like"/>
    <property type="match status" value="1"/>
</dbReference>
<dbReference type="AlphaFoldDB" id="A0AAN9Z0H0"/>
<dbReference type="CDD" id="cd11633">
    <property type="entry name" value="HR1_Rhophilin-1"/>
    <property type="match status" value="1"/>
</dbReference>
<dbReference type="GO" id="GO:0007165">
    <property type="term" value="P:signal transduction"/>
    <property type="evidence" value="ECO:0007669"/>
    <property type="project" value="InterPro"/>
</dbReference>
<dbReference type="InterPro" id="IPR036034">
    <property type="entry name" value="PDZ_sf"/>
</dbReference>
<dbReference type="Pfam" id="PF03097">
    <property type="entry name" value="BRO1"/>
    <property type="match status" value="1"/>
</dbReference>
<evidence type="ECO:0000259" key="5">
    <source>
        <dbReference type="PROSITE" id="PS50106"/>
    </source>
</evidence>
<dbReference type="InterPro" id="IPR011072">
    <property type="entry name" value="HR1_rho-bd"/>
</dbReference>
<gene>
    <name evidence="8" type="ORF">R5R35_001846</name>
</gene>
<dbReference type="InterPro" id="IPR036274">
    <property type="entry name" value="HR1_rpt_sf"/>
</dbReference>
<feature type="domain" description="PDZ" evidence="5">
    <location>
        <begin position="530"/>
        <end position="608"/>
    </location>
</feature>
<evidence type="ECO:0000256" key="3">
    <source>
        <dbReference type="SAM" id="Coils"/>
    </source>
</evidence>
<dbReference type="Gene3D" id="1.25.40.280">
    <property type="entry name" value="alix/aip1 like domains"/>
    <property type="match status" value="1"/>
</dbReference>
<keyword evidence="2 3" id="KW-0175">Coiled coil</keyword>
<dbReference type="InterPro" id="IPR004328">
    <property type="entry name" value="BRO1_dom"/>
</dbReference>
<dbReference type="PANTHER" id="PTHR23031:SF15">
    <property type="entry name" value="LD12055P"/>
    <property type="match status" value="1"/>
</dbReference>
<name>A0AAN9Z0H0_9ORTH</name>
<feature type="domain" description="REM-1" evidence="7">
    <location>
        <begin position="32"/>
        <end position="106"/>
    </location>
</feature>
<dbReference type="SMART" id="SM00742">
    <property type="entry name" value="Hr1"/>
    <property type="match status" value="1"/>
</dbReference>
<feature type="region of interest" description="Disordered" evidence="4">
    <location>
        <begin position="1"/>
        <end position="34"/>
    </location>
</feature>
<evidence type="ECO:0008006" key="10">
    <source>
        <dbReference type="Google" id="ProtNLM"/>
    </source>
</evidence>
<dbReference type="SUPFAM" id="SSF46585">
    <property type="entry name" value="HR1 repeat"/>
    <property type="match status" value="1"/>
</dbReference>